<keyword evidence="2" id="KW-0812">Transmembrane</keyword>
<keyword evidence="2" id="KW-0472">Membrane</keyword>
<gene>
    <name evidence="3" type="ORF">PV662_21760</name>
</gene>
<name>A0ABU4NHV7_9ACTN</name>
<protein>
    <submittedName>
        <fullName evidence="3">Intradiol ring-cleavage dioxygenase</fullName>
    </submittedName>
</protein>
<comment type="caution">
    <text evidence="3">The sequence shown here is derived from an EMBL/GenBank/DDBJ whole genome shotgun (WGS) entry which is preliminary data.</text>
</comment>
<dbReference type="Gene3D" id="2.60.130.10">
    <property type="entry name" value="Aromatic compound dioxygenase"/>
    <property type="match status" value="1"/>
</dbReference>
<sequence length="335" mass="34977">MTGNQTGNEKAQGPRHKRDLTRRKVVVAGAGAVAAVGVGGAVVATASAGTNKKGSAKPLASTSASAGEECYKLTSETTEGPYYIDADKLRKDITEDKEGIPLTLRLKVIDSETCKPIRNAAVDIWHCDALGLYSGYESFSEGGGTAPTVAPSGTPTDVPSGTPTGEPPSGGGGGGGQHEEPTSDTRYLRGTWKTDKQGFVIFETIFPGWYRGRCVHVHTKVHVNGEWTDAGYEGGTTCHTGQFFFDEESVLASAEVEPYSTSTTERTTLDDDTIYDGSGVQGGLLKLKYKKKDDIAKGVVGSITVGVDPEATNTGTDDSVQPDASDPASESASAS</sequence>
<dbReference type="EMBL" id="JARAYU010000007">
    <property type="protein sequence ID" value="MDX3702354.1"/>
    <property type="molecule type" value="Genomic_DNA"/>
</dbReference>
<dbReference type="RefSeq" id="WP_119583092.1">
    <property type="nucleotide sequence ID" value="NZ_JARAUR010000340.1"/>
</dbReference>
<dbReference type="PROSITE" id="PS51318">
    <property type="entry name" value="TAT"/>
    <property type="match status" value="1"/>
</dbReference>
<dbReference type="SUPFAM" id="SSF49482">
    <property type="entry name" value="Aromatic compound dioxygenase"/>
    <property type="match status" value="1"/>
</dbReference>
<feature type="region of interest" description="Disordered" evidence="1">
    <location>
        <begin position="141"/>
        <end position="184"/>
    </location>
</feature>
<keyword evidence="4" id="KW-1185">Reference proteome</keyword>
<dbReference type="CDD" id="cd03457">
    <property type="entry name" value="intradiol_dioxygenase_like"/>
    <property type="match status" value="1"/>
</dbReference>
<feature type="transmembrane region" description="Helical" evidence="2">
    <location>
        <begin position="25"/>
        <end position="48"/>
    </location>
</feature>
<dbReference type="InterPro" id="IPR015889">
    <property type="entry name" value="Intradiol_dOase_core"/>
</dbReference>
<dbReference type="InterPro" id="IPR006311">
    <property type="entry name" value="TAT_signal"/>
</dbReference>
<organism evidence="3 4">
    <name type="scientific">Streptomyces europaeiscabiei</name>
    <dbReference type="NCBI Taxonomy" id="146819"/>
    <lineage>
        <taxon>Bacteria</taxon>
        <taxon>Bacillati</taxon>
        <taxon>Actinomycetota</taxon>
        <taxon>Actinomycetes</taxon>
        <taxon>Kitasatosporales</taxon>
        <taxon>Streptomycetaceae</taxon>
        <taxon>Streptomyces</taxon>
    </lineage>
</organism>
<dbReference type="PANTHER" id="PTHR34315">
    <property type="match status" value="1"/>
</dbReference>
<reference evidence="3 4" key="1">
    <citation type="journal article" date="2023" name="Microb. Genom.">
        <title>Mesoterricola silvestris gen. nov., sp. nov., Mesoterricola sediminis sp. nov., Geothrix oryzae sp. nov., Geothrix edaphica sp. nov., Geothrix rubra sp. nov., and Geothrix limicola sp. nov., six novel members of Acidobacteriota isolated from soils.</title>
        <authorList>
            <person name="Weisberg A.J."/>
            <person name="Pearce E."/>
            <person name="Kramer C.G."/>
            <person name="Chang J.H."/>
            <person name="Clarke C.R."/>
        </authorList>
    </citation>
    <scope>NUCLEOTIDE SEQUENCE [LARGE SCALE GENOMIC DNA]</scope>
    <source>
        <strain evidence="3 4">ID09-01A</strain>
    </source>
</reference>
<evidence type="ECO:0000313" key="3">
    <source>
        <dbReference type="EMBL" id="MDX3702354.1"/>
    </source>
</evidence>
<feature type="compositionally biased region" description="Low complexity" evidence="1">
    <location>
        <begin position="322"/>
        <end position="335"/>
    </location>
</feature>
<keyword evidence="3" id="KW-0560">Oxidoreductase</keyword>
<keyword evidence="2" id="KW-1133">Transmembrane helix</keyword>
<evidence type="ECO:0000256" key="2">
    <source>
        <dbReference type="SAM" id="Phobius"/>
    </source>
</evidence>
<feature type="region of interest" description="Disordered" evidence="1">
    <location>
        <begin position="1"/>
        <end position="23"/>
    </location>
</feature>
<feature type="region of interest" description="Disordered" evidence="1">
    <location>
        <begin position="302"/>
        <end position="335"/>
    </location>
</feature>
<dbReference type="PANTHER" id="PTHR34315:SF1">
    <property type="entry name" value="INTRADIOL RING-CLEAVAGE DIOXYGENASES DOMAIN-CONTAINING PROTEIN-RELATED"/>
    <property type="match status" value="1"/>
</dbReference>
<dbReference type="GO" id="GO:0051213">
    <property type="term" value="F:dioxygenase activity"/>
    <property type="evidence" value="ECO:0007669"/>
    <property type="project" value="UniProtKB-KW"/>
</dbReference>
<proteinExistence type="predicted"/>
<dbReference type="Proteomes" id="UP001271274">
    <property type="component" value="Unassembled WGS sequence"/>
</dbReference>
<evidence type="ECO:0000256" key="1">
    <source>
        <dbReference type="SAM" id="MobiDB-lite"/>
    </source>
</evidence>
<feature type="compositionally biased region" description="Basic residues" evidence="1">
    <location>
        <begin position="13"/>
        <end position="23"/>
    </location>
</feature>
<accession>A0ABU4NHV7</accession>
<keyword evidence="3" id="KW-0223">Dioxygenase</keyword>
<evidence type="ECO:0000313" key="4">
    <source>
        <dbReference type="Proteomes" id="UP001271274"/>
    </source>
</evidence>